<feature type="region of interest" description="Disordered" evidence="8">
    <location>
        <begin position="348"/>
        <end position="394"/>
    </location>
</feature>
<dbReference type="InterPro" id="IPR032714">
    <property type="entry name" value="DZIP1_N"/>
</dbReference>
<keyword evidence="5" id="KW-0206">Cytoskeleton</keyword>
<dbReference type="Pfam" id="PF13815">
    <property type="entry name" value="Dzip-like_N"/>
    <property type="match status" value="1"/>
</dbReference>
<feature type="region of interest" description="Disordered" evidence="8">
    <location>
        <begin position="494"/>
        <end position="537"/>
    </location>
</feature>
<dbReference type="OrthoDB" id="515971at2759"/>
<feature type="coiled-coil region" evidence="7">
    <location>
        <begin position="109"/>
        <end position="136"/>
    </location>
</feature>
<feature type="region of interest" description="Disordered" evidence="8">
    <location>
        <begin position="305"/>
        <end position="329"/>
    </location>
</feature>
<evidence type="ECO:0000313" key="10">
    <source>
        <dbReference type="Proteomes" id="UP000076858"/>
    </source>
</evidence>
<evidence type="ECO:0000256" key="5">
    <source>
        <dbReference type="ARBA" id="ARBA00023212"/>
    </source>
</evidence>
<dbReference type="Proteomes" id="UP000076858">
    <property type="component" value="Unassembled WGS sequence"/>
</dbReference>
<dbReference type="PANTHER" id="PTHR21502:SF3">
    <property type="entry name" value="CILIUM ASSEMBLY PROTEIN DZIP1L"/>
    <property type="match status" value="1"/>
</dbReference>
<evidence type="ECO:0000256" key="2">
    <source>
        <dbReference type="ARBA" id="ARBA00004120"/>
    </source>
</evidence>
<comment type="caution">
    <text evidence="9">The sequence shown here is derived from an EMBL/GenBank/DDBJ whole genome shotgun (WGS) entry which is preliminary data.</text>
</comment>
<feature type="compositionally biased region" description="Low complexity" evidence="8">
    <location>
        <begin position="363"/>
        <end position="374"/>
    </location>
</feature>
<feature type="compositionally biased region" description="Low complexity" evidence="8">
    <location>
        <begin position="513"/>
        <end position="529"/>
    </location>
</feature>
<feature type="compositionally biased region" description="Polar residues" evidence="8">
    <location>
        <begin position="621"/>
        <end position="634"/>
    </location>
</feature>
<protein>
    <submittedName>
        <fullName evidence="9">Uncharacterized protein</fullName>
    </submittedName>
</protein>
<keyword evidence="6" id="KW-0966">Cell projection</keyword>
<accession>A0A0P5T2R8</accession>
<evidence type="ECO:0000256" key="4">
    <source>
        <dbReference type="ARBA" id="ARBA00023054"/>
    </source>
</evidence>
<feature type="compositionally biased region" description="Basic and acidic residues" evidence="8">
    <location>
        <begin position="375"/>
        <end position="392"/>
    </location>
</feature>
<dbReference type="GO" id="GO:0005814">
    <property type="term" value="C:centriole"/>
    <property type="evidence" value="ECO:0007669"/>
    <property type="project" value="UniProtKB-SubCell"/>
</dbReference>
<dbReference type="GO" id="GO:0060271">
    <property type="term" value="P:cilium assembly"/>
    <property type="evidence" value="ECO:0007669"/>
    <property type="project" value="TreeGrafter"/>
</dbReference>
<dbReference type="EMBL" id="LRGB01003032">
    <property type="protein sequence ID" value="KZS04874.1"/>
    <property type="molecule type" value="Genomic_DNA"/>
</dbReference>
<dbReference type="InterPro" id="IPR051241">
    <property type="entry name" value="DZIP_RILPL"/>
</dbReference>
<evidence type="ECO:0000313" key="9">
    <source>
        <dbReference type="EMBL" id="KZS04874.1"/>
    </source>
</evidence>
<keyword evidence="10" id="KW-1185">Reference proteome</keyword>
<comment type="similarity">
    <text evidence="3">Belongs to the DZIP C2H2-type zinc-finger protein family.</text>
</comment>
<evidence type="ECO:0000256" key="7">
    <source>
        <dbReference type="SAM" id="Coils"/>
    </source>
</evidence>
<feature type="region of interest" description="Disordered" evidence="8">
    <location>
        <begin position="174"/>
        <end position="215"/>
    </location>
</feature>
<reference evidence="9 10" key="1">
    <citation type="submission" date="2016-03" db="EMBL/GenBank/DDBJ databases">
        <title>EvidentialGene: Evidence-directed Construction of Genes on Genomes.</title>
        <authorList>
            <person name="Gilbert D.G."/>
            <person name="Choi J.-H."/>
            <person name="Mockaitis K."/>
            <person name="Colbourne J."/>
            <person name="Pfrender M."/>
        </authorList>
    </citation>
    <scope>NUCLEOTIDE SEQUENCE [LARGE SCALE GENOMIC DNA]</scope>
    <source>
        <strain evidence="9 10">Xinb3</strain>
        <tissue evidence="9">Complete organism</tissue>
    </source>
</reference>
<dbReference type="PANTHER" id="PTHR21502">
    <property type="entry name" value="ZINC FINGER PROTEIN DZIP1"/>
    <property type="match status" value="1"/>
</dbReference>
<sequence>MVNINEIQLKINDSFVFRRFEKIDWKQIASLNMEQLKVSTDWDIIEKNLCNILCCHLESEFKQSDLDPNVCKLFQLAQISIEYLLQIRQQILTELQKCEEKMQTSQLALGEAIKAKEQAEKKLKELKKESKKPTDQKHYYRCPACPKTFFNGEYLHGHWQRRHPEYVTVISSNPAAPRQSPVQPSTPVKETFSPAPAVTVSSPIKTNDTSGGPCQNKEISELKERLQLAEAQLQNEQQLLHSVIEKMEKSNVNLQGMLALEVEKICATLQEKKIEQLVIPAEAPYSPQKTVQSSSVQTTPRMFYQSETPAPTSPLQRSRITNESVAQDVITTPTPSVRCVYKPESMSLTRVSSSPQEEDKLLSHSSPPSSVSGHSSEDEQPRIEMTKPEKKKVPNKVNRQVLMDRFKKTIENALGQRMQLLGVDVNCKTLSNSAFRLLSEKLKPNQHQTADYLQMRNQFESQLKERLKHIGVKSPAKSHEKAKPVNSKPLLTVASNNRQKRPKMEREQEQEHPVVTTPVRAPVPTPRSRNQITGPPTSLSLMARDGEAHSVLPSNSVKELTAHLERQINETVVVDPPVNSVNILRKSTVKEAEKVETEEDSFSFSSLDAILTELKKPNRFTGETATPLSATKSVQWRVPVETAPKPDDDSTLWDSP</sequence>
<evidence type="ECO:0000256" key="8">
    <source>
        <dbReference type="SAM" id="MobiDB-lite"/>
    </source>
</evidence>
<name>A0A0P5T2R8_9CRUS</name>
<dbReference type="STRING" id="35525.A0A0P5T2R8"/>
<dbReference type="PROSITE" id="PS00028">
    <property type="entry name" value="ZINC_FINGER_C2H2_1"/>
    <property type="match status" value="1"/>
</dbReference>
<dbReference type="GO" id="GO:0005737">
    <property type="term" value="C:cytoplasm"/>
    <property type="evidence" value="ECO:0007669"/>
    <property type="project" value="TreeGrafter"/>
</dbReference>
<feature type="compositionally biased region" description="Basic and acidic residues" evidence="8">
    <location>
        <begin position="502"/>
        <end position="512"/>
    </location>
</feature>
<evidence type="ECO:0000256" key="6">
    <source>
        <dbReference type="ARBA" id="ARBA00023273"/>
    </source>
</evidence>
<feature type="region of interest" description="Disordered" evidence="8">
    <location>
        <begin position="618"/>
        <end position="656"/>
    </location>
</feature>
<dbReference type="AlphaFoldDB" id="A0A0P5T2R8"/>
<gene>
    <name evidence="9" type="ORF">APZ42_032069</name>
</gene>
<feature type="compositionally biased region" description="Polar residues" evidence="8">
    <location>
        <begin position="174"/>
        <end position="188"/>
    </location>
</feature>
<keyword evidence="5" id="KW-0963">Cytoplasm</keyword>
<comment type="subcellular location">
    <subcellularLocation>
        <location evidence="2">Cytoplasm</location>
        <location evidence="2">Cytoskeleton</location>
        <location evidence="2">Cilium basal body</location>
    </subcellularLocation>
    <subcellularLocation>
        <location evidence="1">Cytoplasm</location>
        <location evidence="1">Cytoskeleton</location>
        <location evidence="1">Microtubule organizing center</location>
        <location evidence="1">Centrosome</location>
        <location evidence="1">Centriole</location>
    </subcellularLocation>
</comment>
<keyword evidence="4 7" id="KW-0175">Coiled coil</keyword>
<proteinExistence type="inferred from homology"/>
<dbReference type="PROSITE" id="PS50157">
    <property type="entry name" value="ZINC_FINGER_C2H2_2"/>
    <property type="match status" value="1"/>
</dbReference>
<feature type="compositionally biased region" description="Polar residues" evidence="8">
    <location>
        <begin position="199"/>
        <end position="213"/>
    </location>
</feature>
<dbReference type="GO" id="GO:0008270">
    <property type="term" value="F:zinc ion binding"/>
    <property type="evidence" value="ECO:0007669"/>
    <property type="project" value="UniProtKB-KW"/>
</dbReference>
<dbReference type="GO" id="GO:0036064">
    <property type="term" value="C:ciliary basal body"/>
    <property type="evidence" value="ECO:0007669"/>
    <property type="project" value="TreeGrafter"/>
</dbReference>
<evidence type="ECO:0000256" key="1">
    <source>
        <dbReference type="ARBA" id="ARBA00004114"/>
    </source>
</evidence>
<organism evidence="9 10">
    <name type="scientific">Daphnia magna</name>
    <dbReference type="NCBI Taxonomy" id="35525"/>
    <lineage>
        <taxon>Eukaryota</taxon>
        <taxon>Metazoa</taxon>
        <taxon>Ecdysozoa</taxon>
        <taxon>Arthropoda</taxon>
        <taxon>Crustacea</taxon>
        <taxon>Branchiopoda</taxon>
        <taxon>Diplostraca</taxon>
        <taxon>Cladocera</taxon>
        <taxon>Anomopoda</taxon>
        <taxon>Daphniidae</taxon>
        <taxon>Daphnia</taxon>
    </lineage>
</organism>
<dbReference type="InterPro" id="IPR013087">
    <property type="entry name" value="Znf_C2H2_type"/>
</dbReference>
<evidence type="ECO:0000256" key="3">
    <source>
        <dbReference type="ARBA" id="ARBA00009131"/>
    </source>
</evidence>
<feature type="coiled-coil region" evidence="7">
    <location>
        <begin position="216"/>
        <end position="246"/>
    </location>
</feature>